<dbReference type="AlphaFoldDB" id="A0A7U4PAQ4"/>
<dbReference type="SUPFAM" id="SSF56300">
    <property type="entry name" value="Metallo-dependent phosphatases"/>
    <property type="match status" value="1"/>
</dbReference>
<accession>A0A7T2X242</accession>
<dbReference type="InterPro" id="IPR029052">
    <property type="entry name" value="Metallo-depent_PP-like"/>
</dbReference>
<feature type="domain" description="Calcineurin-like phosphoesterase" evidence="1">
    <location>
        <begin position="1"/>
        <end position="89"/>
    </location>
</feature>
<name>A0A7U4PAQ4_9BURK</name>
<dbReference type="InterPro" id="IPR052963">
    <property type="entry name" value="Pantetheine_PDE"/>
</dbReference>
<gene>
    <name evidence="2" type="ORF">I6G56_24315</name>
</gene>
<dbReference type="PANTHER" id="PTHR36492">
    <property type="match status" value="1"/>
</dbReference>
<evidence type="ECO:0000313" key="3">
    <source>
        <dbReference type="Proteomes" id="UP000594943"/>
    </source>
</evidence>
<dbReference type="Pfam" id="PF00149">
    <property type="entry name" value="Metallophos"/>
    <property type="match status" value="1"/>
</dbReference>
<sequence>MRVFSISDLHVEYPENARWLDALPRYEHTRDVLILAGDVATDLAHVARVFDAFSARFEAVVFVPGNHDLWLGPRDTAATSIDKWRALRELAQRTGVRVEPFHAHGVCVVPLLAWYDYSFGAPSDGLLQVWGDYRRCVWPQDMTPADVARYLEECNRPYLGIRNDIVISCSHFLPRADLMPSMAPAWVKALAPVMGSWRIDRQIRALGSAIHVFGHSHLNQARTIDGVRYVNSALGTPSEAHISRRRLSLIWSD</sequence>
<dbReference type="CDD" id="cd00838">
    <property type="entry name" value="MPP_superfamily"/>
    <property type="match status" value="1"/>
</dbReference>
<accession>A0A7U4PAQ4</accession>
<dbReference type="EMBL" id="CP065687">
    <property type="protein sequence ID" value="QPS47548.1"/>
    <property type="molecule type" value="Genomic_DNA"/>
</dbReference>
<organism evidence="2 3">
    <name type="scientific">Burkholderia humptydooensis</name>
    <dbReference type="NCBI Taxonomy" id="430531"/>
    <lineage>
        <taxon>Bacteria</taxon>
        <taxon>Pseudomonadati</taxon>
        <taxon>Pseudomonadota</taxon>
        <taxon>Betaproteobacteria</taxon>
        <taxon>Burkholderiales</taxon>
        <taxon>Burkholderiaceae</taxon>
        <taxon>Burkholderia</taxon>
        <taxon>pseudomallei group</taxon>
    </lineage>
</organism>
<dbReference type="GO" id="GO:0016787">
    <property type="term" value="F:hydrolase activity"/>
    <property type="evidence" value="ECO:0007669"/>
    <property type="project" value="InterPro"/>
</dbReference>
<dbReference type="PANTHER" id="PTHR36492:SF2">
    <property type="entry name" value="[ACYL-CARRIER-PROTEIN] PHOSPHODIESTERASE PPTH"/>
    <property type="match status" value="1"/>
</dbReference>
<dbReference type="KEGG" id="bhg:I6G56_24315"/>
<reference evidence="2 3" key="1">
    <citation type="submission" date="2020-12" db="EMBL/GenBank/DDBJ databases">
        <title>FDA dAtabase for Regulatory Grade micrObial Sequences (FDA-ARGOS): Supporting development and validation of Infectious Disease Dx tests.</title>
        <authorList>
            <person name="Nelson B."/>
            <person name="Plummer A."/>
            <person name="Tallon L."/>
            <person name="Sadzewicz L."/>
            <person name="Zhao X."/>
            <person name="Boylan J."/>
            <person name="Ott S."/>
            <person name="Bowen H."/>
            <person name="Vavikolanu K."/>
            <person name="Mehta A."/>
            <person name="Aluvathingal J."/>
            <person name="Nadendla S."/>
            <person name="Myers T."/>
            <person name="Yan Y."/>
            <person name="Sichtig H."/>
        </authorList>
    </citation>
    <scope>NUCLEOTIDE SEQUENCE [LARGE SCALE GENOMIC DNA]</scope>
    <source>
        <strain evidence="2 3">FDAARGOS_899</strain>
    </source>
</reference>
<dbReference type="Proteomes" id="UP000594943">
    <property type="component" value="Chromosome 2"/>
</dbReference>
<dbReference type="Gene3D" id="3.60.21.10">
    <property type="match status" value="1"/>
</dbReference>
<dbReference type="RefSeq" id="WP_006027588.1">
    <property type="nucleotide sequence ID" value="NZ_CP013382.1"/>
</dbReference>
<dbReference type="InterPro" id="IPR004843">
    <property type="entry name" value="Calcineurin-like_PHP"/>
</dbReference>
<proteinExistence type="predicted"/>
<evidence type="ECO:0000259" key="1">
    <source>
        <dbReference type="Pfam" id="PF00149"/>
    </source>
</evidence>
<protein>
    <submittedName>
        <fullName evidence="2">Metallophosphoesterase family protein</fullName>
    </submittedName>
</protein>
<evidence type="ECO:0000313" key="2">
    <source>
        <dbReference type="EMBL" id="QPS47548.1"/>
    </source>
</evidence>